<dbReference type="AlphaFoldDB" id="A0A0K2TE35"/>
<protein>
    <submittedName>
        <fullName evidence="1">Uncharacterized protein</fullName>
    </submittedName>
</protein>
<reference evidence="1" key="1">
    <citation type="submission" date="2014-05" db="EMBL/GenBank/DDBJ databases">
        <authorList>
            <person name="Chronopoulou M."/>
        </authorList>
    </citation>
    <scope>NUCLEOTIDE SEQUENCE</scope>
    <source>
        <tissue evidence="1">Whole organism</tissue>
    </source>
</reference>
<accession>A0A0K2TE35</accession>
<evidence type="ECO:0000313" key="1">
    <source>
        <dbReference type="EMBL" id="CDW24115.1"/>
    </source>
</evidence>
<organism evidence="1">
    <name type="scientific">Lepeophtheirus salmonis</name>
    <name type="common">Salmon louse</name>
    <name type="synonym">Caligus salmonis</name>
    <dbReference type="NCBI Taxonomy" id="72036"/>
    <lineage>
        <taxon>Eukaryota</taxon>
        <taxon>Metazoa</taxon>
        <taxon>Ecdysozoa</taxon>
        <taxon>Arthropoda</taxon>
        <taxon>Crustacea</taxon>
        <taxon>Multicrustacea</taxon>
        <taxon>Hexanauplia</taxon>
        <taxon>Copepoda</taxon>
        <taxon>Siphonostomatoida</taxon>
        <taxon>Caligidae</taxon>
        <taxon>Lepeophtheirus</taxon>
    </lineage>
</organism>
<name>A0A0K2TE35_LEPSM</name>
<dbReference type="EMBL" id="HACA01006754">
    <property type="protein sequence ID" value="CDW24115.1"/>
    <property type="molecule type" value="Transcribed_RNA"/>
</dbReference>
<sequence>MATCPWAKNQPYCRRKTYGIWQMCVRVHHLGSTHSCPLDKWA</sequence>
<proteinExistence type="predicted"/>